<dbReference type="AlphaFoldDB" id="A0A812P8R7"/>
<organism evidence="2 3">
    <name type="scientific">Symbiodinium natans</name>
    <dbReference type="NCBI Taxonomy" id="878477"/>
    <lineage>
        <taxon>Eukaryota</taxon>
        <taxon>Sar</taxon>
        <taxon>Alveolata</taxon>
        <taxon>Dinophyceae</taxon>
        <taxon>Suessiales</taxon>
        <taxon>Symbiodiniaceae</taxon>
        <taxon>Symbiodinium</taxon>
    </lineage>
</organism>
<feature type="domain" description="M23ase beta-sheet core" evidence="1">
    <location>
        <begin position="180"/>
        <end position="278"/>
    </location>
</feature>
<keyword evidence="3" id="KW-1185">Reference proteome</keyword>
<evidence type="ECO:0000313" key="3">
    <source>
        <dbReference type="Proteomes" id="UP000604046"/>
    </source>
</evidence>
<dbReference type="EMBL" id="CAJNDS010002145">
    <property type="protein sequence ID" value="CAE7350407.1"/>
    <property type="molecule type" value="Genomic_DNA"/>
</dbReference>
<dbReference type="Pfam" id="PF01551">
    <property type="entry name" value="Peptidase_M23"/>
    <property type="match status" value="1"/>
</dbReference>
<dbReference type="PANTHER" id="PTHR21666:SF270">
    <property type="entry name" value="MUREIN HYDROLASE ACTIVATOR ENVC"/>
    <property type="match status" value="1"/>
</dbReference>
<protein>
    <recommendedName>
        <fullName evidence="1">M23ase beta-sheet core domain-containing protein</fullName>
    </recommendedName>
</protein>
<comment type="caution">
    <text evidence="2">The sequence shown here is derived from an EMBL/GenBank/DDBJ whole genome shotgun (WGS) entry which is preliminary data.</text>
</comment>
<dbReference type="PANTHER" id="PTHR21666">
    <property type="entry name" value="PEPTIDASE-RELATED"/>
    <property type="match status" value="1"/>
</dbReference>
<dbReference type="SUPFAM" id="SSF51261">
    <property type="entry name" value="Duplicated hybrid motif"/>
    <property type="match status" value="1"/>
</dbReference>
<accession>A0A812P8R7</accession>
<dbReference type="GO" id="GO:0004222">
    <property type="term" value="F:metalloendopeptidase activity"/>
    <property type="evidence" value="ECO:0007669"/>
    <property type="project" value="TreeGrafter"/>
</dbReference>
<dbReference type="Gene3D" id="2.70.70.10">
    <property type="entry name" value="Glucose Permease (Domain IIA)"/>
    <property type="match status" value="1"/>
</dbReference>
<dbReference type="CDD" id="cd12797">
    <property type="entry name" value="M23_peptidase"/>
    <property type="match status" value="1"/>
</dbReference>
<gene>
    <name evidence="2" type="ORF">SNAT2548_LOCUS18443</name>
</gene>
<evidence type="ECO:0000313" key="2">
    <source>
        <dbReference type="EMBL" id="CAE7350407.1"/>
    </source>
</evidence>
<evidence type="ECO:0000259" key="1">
    <source>
        <dbReference type="Pfam" id="PF01551"/>
    </source>
</evidence>
<name>A0A812P8R7_9DINO</name>
<dbReference type="InterPro" id="IPR050570">
    <property type="entry name" value="Cell_wall_metabolism_enzyme"/>
</dbReference>
<reference evidence="2" key="1">
    <citation type="submission" date="2021-02" db="EMBL/GenBank/DDBJ databases">
        <authorList>
            <person name="Dougan E. K."/>
            <person name="Rhodes N."/>
            <person name="Thang M."/>
            <person name="Chan C."/>
        </authorList>
    </citation>
    <scope>NUCLEOTIDE SEQUENCE</scope>
</reference>
<sequence>MASLWPGNYLPSACKGCIIVHRSHPSIVGIFPVPEESCSADTFQWDPKSKVFTVVNARRYPCFTYLTFLGIHVHDRNGRPFEPGFTRSDAGVEEMALTFVVVADPMTAIRLGKIEAAALPSSGFFAIELEKLQAPSLPASLHVHEDPEGYGFPLPDAAGPYLCTQGIGGHLTHFFPESYHAIDLRCSPRTPVLSIGNGTVKEIAQTHKCGGIHAANLAKWNSVSVILESGIIVEYLHTLAETARVQVGEMVRRGQVLCESGDIGFAPEPHLHVELHSAADPDGSSLPLHFGRERFVPVAGRWYNSAGEAHGFNKAQVHVELQ</sequence>
<proteinExistence type="predicted"/>
<dbReference type="Proteomes" id="UP000604046">
    <property type="component" value="Unassembled WGS sequence"/>
</dbReference>
<dbReference type="InterPro" id="IPR016047">
    <property type="entry name" value="M23ase_b-sheet_dom"/>
</dbReference>
<dbReference type="InterPro" id="IPR011055">
    <property type="entry name" value="Dup_hybrid_motif"/>
</dbReference>
<dbReference type="OrthoDB" id="204026at2759"/>